<feature type="region of interest" description="Disordered" evidence="1">
    <location>
        <begin position="66"/>
        <end position="90"/>
    </location>
</feature>
<organism evidence="3 4">
    <name type="scientific">Posidoniimonas corsicana</name>
    <dbReference type="NCBI Taxonomy" id="1938618"/>
    <lineage>
        <taxon>Bacteria</taxon>
        <taxon>Pseudomonadati</taxon>
        <taxon>Planctomycetota</taxon>
        <taxon>Planctomycetia</taxon>
        <taxon>Pirellulales</taxon>
        <taxon>Lacipirellulaceae</taxon>
        <taxon>Posidoniimonas</taxon>
    </lineage>
</organism>
<dbReference type="Proteomes" id="UP000316714">
    <property type="component" value="Unassembled WGS sequence"/>
</dbReference>
<keyword evidence="2" id="KW-0732">Signal</keyword>
<dbReference type="AlphaFoldDB" id="A0A5C5VE44"/>
<evidence type="ECO:0008006" key="5">
    <source>
        <dbReference type="Google" id="ProtNLM"/>
    </source>
</evidence>
<protein>
    <recommendedName>
        <fullName evidence="5">Dockerin domain-containing protein</fullName>
    </recommendedName>
</protein>
<keyword evidence="4" id="KW-1185">Reference proteome</keyword>
<comment type="caution">
    <text evidence="3">The sequence shown here is derived from an EMBL/GenBank/DDBJ whole genome shotgun (WGS) entry which is preliminary data.</text>
</comment>
<proteinExistence type="predicted"/>
<name>A0A5C5VE44_9BACT</name>
<gene>
    <name evidence="3" type="ORF">KOR34_18230</name>
</gene>
<reference evidence="3 4" key="1">
    <citation type="submission" date="2019-02" db="EMBL/GenBank/DDBJ databases">
        <title>Deep-cultivation of Planctomycetes and their phenomic and genomic characterization uncovers novel biology.</title>
        <authorList>
            <person name="Wiegand S."/>
            <person name="Jogler M."/>
            <person name="Boedeker C."/>
            <person name="Pinto D."/>
            <person name="Vollmers J."/>
            <person name="Rivas-Marin E."/>
            <person name="Kohn T."/>
            <person name="Peeters S.H."/>
            <person name="Heuer A."/>
            <person name="Rast P."/>
            <person name="Oberbeckmann S."/>
            <person name="Bunk B."/>
            <person name="Jeske O."/>
            <person name="Meyerdierks A."/>
            <person name="Storesund J.E."/>
            <person name="Kallscheuer N."/>
            <person name="Luecker S."/>
            <person name="Lage O.M."/>
            <person name="Pohl T."/>
            <person name="Merkel B.J."/>
            <person name="Hornburger P."/>
            <person name="Mueller R.-W."/>
            <person name="Bruemmer F."/>
            <person name="Labrenz M."/>
            <person name="Spormann A.M."/>
            <person name="Op Den Camp H."/>
            <person name="Overmann J."/>
            <person name="Amann R."/>
            <person name="Jetten M.S.M."/>
            <person name="Mascher T."/>
            <person name="Medema M.H."/>
            <person name="Devos D.P."/>
            <person name="Kaster A.-K."/>
            <person name="Ovreas L."/>
            <person name="Rohde M."/>
            <person name="Galperin M.Y."/>
            <person name="Jogler C."/>
        </authorList>
    </citation>
    <scope>NUCLEOTIDE SEQUENCE [LARGE SCALE GENOMIC DNA]</scope>
    <source>
        <strain evidence="3 4">KOR34</strain>
    </source>
</reference>
<dbReference type="PROSITE" id="PS00018">
    <property type="entry name" value="EF_HAND_1"/>
    <property type="match status" value="1"/>
</dbReference>
<accession>A0A5C5VE44</accession>
<dbReference type="InterPro" id="IPR018247">
    <property type="entry name" value="EF_Hand_1_Ca_BS"/>
</dbReference>
<evidence type="ECO:0000313" key="3">
    <source>
        <dbReference type="EMBL" id="TWT36878.1"/>
    </source>
</evidence>
<evidence type="ECO:0000256" key="2">
    <source>
        <dbReference type="SAM" id="SignalP"/>
    </source>
</evidence>
<dbReference type="RefSeq" id="WP_146564160.1">
    <property type="nucleotide sequence ID" value="NZ_SIHJ01000001.1"/>
</dbReference>
<feature type="signal peptide" evidence="2">
    <location>
        <begin position="1"/>
        <end position="20"/>
    </location>
</feature>
<evidence type="ECO:0000313" key="4">
    <source>
        <dbReference type="Proteomes" id="UP000316714"/>
    </source>
</evidence>
<evidence type="ECO:0000256" key="1">
    <source>
        <dbReference type="SAM" id="MobiDB-lite"/>
    </source>
</evidence>
<sequence length="285" mass="29828" precursor="true">MKFVCPLLLLAALLPPLANADNLARFELTARVDLVLDPLDLLGGGVQPGDTLSAILQYDLDLNAADDDPSPNHSSRSATPPGGNFVRGTNGASRHFDTTNSFLADITNNAPDGDYLSFFLSGDTTPSMTASPLIESVRMDLILHDAQGTALADDLLPAMINLADFQSASIFFSGAGEEIGPPPHFPLFDLIATVTSLTLVTTQNLQGDFNGDGRVDAADYTVWRDGLGAPFSLTDYQEWRDNYGAGAAPAFATAAPEPHAAAVGVVLAAIAVLVRGRPSAAPLHG</sequence>
<dbReference type="EMBL" id="SIHJ01000001">
    <property type="protein sequence ID" value="TWT36878.1"/>
    <property type="molecule type" value="Genomic_DNA"/>
</dbReference>
<feature type="chain" id="PRO_5022764971" description="Dockerin domain-containing protein" evidence="2">
    <location>
        <begin position="21"/>
        <end position="285"/>
    </location>
</feature>
<dbReference type="OrthoDB" id="9809583at2"/>